<protein>
    <recommendedName>
        <fullName evidence="1">Reverse transcriptase domain-containing protein</fullName>
    </recommendedName>
</protein>
<name>A0A815KGD0_9BILA</name>
<dbReference type="EMBL" id="CAJNOV010010126">
    <property type="protein sequence ID" value="CAF1392820.1"/>
    <property type="molecule type" value="Genomic_DNA"/>
</dbReference>
<dbReference type="InterPro" id="IPR000477">
    <property type="entry name" value="RT_dom"/>
</dbReference>
<dbReference type="Pfam" id="PF00078">
    <property type="entry name" value="RVT_1"/>
    <property type="match status" value="1"/>
</dbReference>
<comment type="caution">
    <text evidence="2">The sequence shown here is derived from an EMBL/GenBank/DDBJ whole genome shotgun (WGS) entry which is preliminary data.</text>
</comment>
<proteinExistence type="predicted"/>
<dbReference type="AlphaFoldDB" id="A0A815KGD0"/>
<dbReference type="InterPro" id="IPR052560">
    <property type="entry name" value="RdDP_mobile_element"/>
</dbReference>
<dbReference type="Proteomes" id="UP000663855">
    <property type="component" value="Unassembled WGS sequence"/>
</dbReference>
<reference evidence="2" key="1">
    <citation type="submission" date="2021-02" db="EMBL/GenBank/DDBJ databases">
        <authorList>
            <person name="Nowell W R."/>
        </authorList>
    </citation>
    <scope>NUCLEOTIDE SEQUENCE</scope>
</reference>
<dbReference type="Proteomes" id="UP000681967">
    <property type="component" value="Unassembled WGS sequence"/>
</dbReference>
<gene>
    <name evidence="3" type="ORF">BYL167_LOCUS3611</name>
    <name evidence="2" type="ORF">CJN711_LOCUS21547</name>
</gene>
<evidence type="ECO:0000313" key="4">
    <source>
        <dbReference type="Proteomes" id="UP000663855"/>
    </source>
</evidence>
<accession>A0A815KGD0</accession>
<dbReference type="PANTHER" id="PTHR36688">
    <property type="entry name" value="ENDO/EXONUCLEASE/PHOSPHATASE DOMAIN-CONTAINING PROTEIN"/>
    <property type="match status" value="1"/>
</dbReference>
<sequence length="229" mass="26266">MHSRILQWCHDYNIAVDEQSGFMKGRRLQTRVLALTENLRLTVAACNRPALTIFVDFQSAFDNMWHPALIKNLYDMDMPLPLLKWVHTWLQNRQLFISYGDANSRNIKMEVGAPQGSVLAATLFRIYVHLLPKLLSRFNTHMFADDLAITITGSLEKRFSHNIKDIEQQADFAMKQLEKFSEDVILPVNVNKTKALLIHSTVAPPLLLYGTANSIRVARMGRHNHLDNI</sequence>
<dbReference type="InterPro" id="IPR043502">
    <property type="entry name" value="DNA/RNA_pol_sf"/>
</dbReference>
<evidence type="ECO:0000313" key="3">
    <source>
        <dbReference type="EMBL" id="CAF3812363.1"/>
    </source>
</evidence>
<evidence type="ECO:0000313" key="2">
    <source>
        <dbReference type="EMBL" id="CAF1392820.1"/>
    </source>
</evidence>
<dbReference type="PANTHER" id="PTHR36688:SF1">
    <property type="entry name" value="ENDONUCLEASE_EXONUCLEASE_PHOSPHATASE DOMAIN-CONTAINING PROTEIN"/>
    <property type="match status" value="1"/>
</dbReference>
<dbReference type="SUPFAM" id="SSF56672">
    <property type="entry name" value="DNA/RNA polymerases"/>
    <property type="match status" value="1"/>
</dbReference>
<organism evidence="2 4">
    <name type="scientific">Rotaria magnacalcarata</name>
    <dbReference type="NCBI Taxonomy" id="392030"/>
    <lineage>
        <taxon>Eukaryota</taxon>
        <taxon>Metazoa</taxon>
        <taxon>Spiralia</taxon>
        <taxon>Gnathifera</taxon>
        <taxon>Rotifera</taxon>
        <taxon>Eurotatoria</taxon>
        <taxon>Bdelloidea</taxon>
        <taxon>Philodinida</taxon>
        <taxon>Philodinidae</taxon>
        <taxon>Rotaria</taxon>
    </lineage>
</organism>
<dbReference type="PROSITE" id="PS50878">
    <property type="entry name" value="RT_POL"/>
    <property type="match status" value="1"/>
</dbReference>
<dbReference type="EMBL" id="CAJOBH010000709">
    <property type="protein sequence ID" value="CAF3812363.1"/>
    <property type="molecule type" value="Genomic_DNA"/>
</dbReference>
<evidence type="ECO:0000259" key="1">
    <source>
        <dbReference type="PROSITE" id="PS50878"/>
    </source>
</evidence>
<feature type="domain" description="Reverse transcriptase" evidence="1">
    <location>
        <begin position="1"/>
        <end position="213"/>
    </location>
</feature>